<dbReference type="RefSeq" id="WP_153290509.1">
    <property type="nucleotide sequence ID" value="NZ_CP045643.1"/>
</dbReference>
<proteinExistence type="predicted"/>
<evidence type="ECO:0000256" key="2">
    <source>
        <dbReference type="SAM" id="SignalP"/>
    </source>
</evidence>
<dbReference type="NCBIfam" id="NF041022">
    <property type="entry name" value="rodlin_AB"/>
    <property type="match status" value="1"/>
</dbReference>
<feature type="region of interest" description="Disordered" evidence="1">
    <location>
        <begin position="33"/>
        <end position="55"/>
    </location>
</feature>
<name>A0A5Q0LII6_9ACTN</name>
<sequence>MFKKAMAAAAVAASVVGVSAAAAPQALAIGDDNGTTSVSGNGATQSFGNSVTGGNMSPQLSLAQGTLNKLCVGLPAKANVGSLVGVLVPVAVQDVSVLSAPQNQQCAENSTQAKGDEPLSHLVDDIPVVSGNGVGNH</sequence>
<feature type="chain" id="PRO_5038777550" evidence="2">
    <location>
        <begin position="29"/>
        <end position="137"/>
    </location>
</feature>
<keyword evidence="2" id="KW-0732">Signal</keyword>
<dbReference type="Pfam" id="PF25848">
    <property type="entry name" value="Rodlin"/>
    <property type="match status" value="1"/>
</dbReference>
<dbReference type="KEGG" id="sfy:GFH48_26045"/>
<protein>
    <submittedName>
        <fullName evidence="3">RdlA protein</fullName>
    </submittedName>
</protein>
<accession>A0A5Q0LII6</accession>
<gene>
    <name evidence="3" type="ORF">GFH48_26045</name>
</gene>
<evidence type="ECO:0000313" key="4">
    <source>
        <dbReference type="Proteomes" id="UP000326179"/>
    </source>
</evidence>
<keyword evidence="4" id="KW-1185">Reference proteome</keyword>
<organism evidence="3 4">
    <name type="scientific">Streptomyces fagopyri</name>
    <dbReference type="NCBI Taxonomy" id="2662397"/>
    <lineage>
        <taxon>Bacteria</taxon>
        <taxon>Bacillati</taxon>
        <taxon>Actinomycetota</taxon>
        <taxon>Actinomycetes</taxon>
        <taxon>Kitasatosporales</taxon>
        <taxon>Streptomycetaceae</taxon>
        <taxon>Streptomyces</taxon>
    </lineage>
</organism>
<reference evidence="3 4" key="1">
    <citation type="submission" date="2019-10" db="EMBL/GenBank/DDBJ databases">
        <title>A novel species.</title>
        <authorList>
            <person name="Gao J."/>
        </authorList>
    </citation>
    <scope>NUCLEOTIDE SEQUENCE [LARGE SCALE GENOMIC DNA]</scope>
    <source>
        <strain evidence="3 4">QMT-28</strain>
    </source>
</reference>
<evidence type="ECO:0000313" key="3">
    <source>
        <dbReference type="EMBL" id="QFZ76269.1"/>
    </source>
</evidence>
<dbReference type="AlphaFoldDB" id="A0A5Q0LII6"/>
<dbReference type="EMBL" id="CP045643">
    <property type="protein sequence ID" value="QFZ76269.1"/>
    <property type="molecule type" value="Genomic_DNA"/>
</dbReference>
<dbReference type="Proteomes" id="UP000326179">
    <property type="component" value="Chromosome"/>
</dbReference>
<evidence type="ECO:0000256" key="1">
    <source>
        <dbReference type="SAM" id="MobiDB-lite"/>
    </source>
</evidence>
<feature type="signal peptide" evidence="2">
    <location>
        <begin position="1"/>
        <end position="28"/>
    </location>
</feature>
<dbReference type="InterPro" id="IPR047736">
    <property type="entry name" value="RdlA/B-like"/>
</dbReference>